<feature type="binding site" evidence="9">
    <location>
        <position position="163"/>
    </location>
    <ligand>
        <name>2-[(2R,5Z)-2-carboxy-4-methylthiazol-5(2H)-ylidene]ethyl phosphate</name>
        <dbReference type="ChEBI" id="CHEBI:62899"/>
    </ligand>
</feature>
<dbReference type="EMBL" id="DSEU01000024">
    <property type="protein sequence ID" value="HEM66646.1"/>
    <property type="molecule type" value="Genomic_DNA"/>
</dbReference>
<dbReference type="EC" id="2.5.1.3" evidence="9"/>
<dbReference type="UniPathway" id="UPA00060">
    <property type="reaction ID" value="UER00141"/>
</dbReference>
<evidence type="ECO:0000256" key="7">
    <source>
        <dbReference type="ARBA" id="ARBA00047851"/>
    </source>
</evidence>
<keyword evidence="4 9" id="KW-0460">Magnesium</keyword>
<feature type="binding site" evidence="9">
    <location>
        <position position="70"/>
    </location>
    <ligand>
        <name>Mg(2+)</name>
        <dbReference type="ChEBI" id="CHEBI:18420"/>
    </ligand>
</feature>
<dbReference type="InterPro" id="IPR013785">
    <property type="entry name" value="Aldolase_TIM"/>
</dbReference>
<protein>
    <recommendedName>
        <fullName evidence="9">Thiamine-phosphate synthase</fullName>
        <shortName evidence="9">TP synthase</shortName>
        <shortName evidence="9">TPS</shortName>
        <ecNumber evidence="9">2.5.1.3</ecNumber>
    </recommendedName>
    <alternativeName>
        <fullName evidence="9">Thiamine-phosphate pyrophosphorylase</fullName>
        <shortName evidence="9">TMP pyrophosphorylase</shortName>
        <shortName evidence="9">TMP-PPase</shortName>
    </alternativeName>
</protein>
<dbReference type="GO" id="GO:0000287">
    <property type="term" value="F:magnesium ion binding"/>
    <property type="evidence" value="ECO:0007669"/>
    <property type="project" value="UniProtKB-UniRule"/>
</dbReference>
<sequence length="211" mass="22813">MSLREKLRLLVITDKRLKPSIVKSVEDALRGGATSIQLRLKDSSTREMIEVGREIRRLTRDYGALYFVDDRVDVALATDADGVQLGPDDMPISIARKLAPNLIIGSSIYSLEEAVEAEREGADFLGAGSVFPSPTKADARIIGLDGLRRVVERVKIPVVAIGGINASNAEVVLRTGVVGIAVISAVMEAEDVYKATLELRKIVDKVLGCDK</sequence>
<gene>
    <name evidence="9 13" type="primary">thiE</name>
    <name evidence="13" type="ORF">ENO26_03610</name>
</gene>
<evidence type="ECO:0000256" key="11">
    <source>
        <dbReference type="RuleBase" id="RU004253"/>
    </source>
</evidence>
<feature type="binding site" evidence="9">
    <location>
        <position position="89"/>
    </location>
    <ligand>
        <name>Mg(2+)</name>
        <dbReference type="ChEBI" id="CHEBI:18420"/>
    </ligand>
</feature>
<feature type="binding site" evidence="9">
    <location>
        <position position="69"/>
    </location>
    <ligand>
        <name>4-amino-2-methyl-5-(diphosphooxymethyl)pyrimidine</name>
        <dbReference type="ChEBI" id="CHEBI:57841"/>
    </ligand>
</feature>
<comment type="function">
    <text evidence="9">Condenses 4-methyl-5-(beta-hydroxyethyl)thiazole monophosphate (THZ-P) and 2-methyl-4-amino-5-hydroxymethyl pyrimidine pyrophosphate (HMP-PP) to form thiamine monophosphate (TMP).</text>
</comment>
<dbReference type="InterPro" id="IPR022998">
    <property type="entry name" value="ThiamineP_synth_TenI"/>
</dbReference>
<keyword evidence="2 9" id="KW-0808">Transferase</keyword>
<dbReference type="Pfam" id="PF02581">
    <property type="entry name" value="TMP-TENI"/>
    <property type="match status" value="1"/>
</dbReference>
<feature type="binding site" evidence="9">
    <location>
        <position position="136"/>
    </location>
    <ligand>
        <name>4-amino-2-methyl-5-(diphosphooxymethyl)pyrimidine</name>
        <dbReference type="ChEBI" id="CHEBI:57841"/>
    </ligand>
</feature>
<dbReference type="SUPFAM" id="SSF51391">
    <property type="entry name" value="Thiamin phosphate synthase"/>
    <property type="match status" value="1"/>
</dbReference>
<name>A0A7J2U1U1_9CREN</name>
<comment type="caution">
    <text evidence="13">The sequence shown here is derived from an EMBL/GenBank/DDBJ whole genome shotgun (WGS) entry which is preliminary data.</text>
</comment>
<dbReference type="CDD" id="cd00564">
    <property type="entry name" value="TMP_TenI"/>
    <property type="match status" value="1"/>
</dbReference>
<evidence type="ECO:0000256" key="6">
    <source>
        <dbReference type="ARBA" id="ARBA00047334"/>
    </source>
</evidence>
<comment type="catalytic activity">
    <reaction evidence="6 9 10">
        <text>4-methyl-5-(2-phosphooxyethyl)-thiazole + 4-amino-2-methyl-5-(diphosphooxymethyl)pyrimidine + H(+) = thiamine phosphate + diphosphate</text>
        <dbReference type="Rhea" id="RHEA:22328"/>
        <dbReference type="ChEBI" id="CHEBI:15378"/>
        <dbReference type="ChEBI" id="CHEBI:33019"/>
        <dbReference type="ChEBI" id="CHEBI:37575"/>
        <dbReference type="ChEBI" id="CHEBI:57841"/>
        <dbReference type="ChEBI" id="CHEBI:58296"/>
        <dbReference type="EC" id="2.5.1.3"/>
    </reaction>
</comment>
<feature type="binding site" evidence="9">
    <location>
        <begin position="37"/>
        <end position="41"/>
    </location>
    <ligand>
        <name>4-amino-2-methyl-5-(diphosphooxymethyl)pyrimidine</name>
        <dbReference type="ChEBI" id="CHEBI:57841"/>
    </ligand>
</feature>
<dbReference type="PANTHER" id="PTHR20857:SF15">
    <property type="entry name" value="THIAMINE-PHOSPHATE SYNTHASE"/>
    <property type="match status" value="1"/>
</dbReference>
<dbReference type="GO" id="GO:0009229">
    <property type="term" value="P:thiamine diphosphate biosynthetic process"/>
    <property type="evidence" value="ECO:0007669"/>
    <property type="project" value="UniProtKB-UniRule"/>
</dbReference>
<dbReference type="FunFam" id="3.20.20.70:FF:000096">
    <property type="entry name" value="Thiamine-phosphate synthase"/>
    <property type="match status" value="1"/>
</dbReference>
<evidence type="ECO:0000313" key="13">
    <source>
        <dbReference type="EMBL" id="HEM66646.1"/>
    </source>
</evidence>
<dbReference type="AlphaFoldDB" id="A0A7J2U1U1"/>
<feature type="binding site" evidence="9">
    <location>
        <begin position="133"/>
        <end position="135"/>
    </location>
    <ligand>
        <name>2-[(2R,5Z)-2-carboxy-4-methylthiazol-5(2H)-ylidene]ethyl phosphate</name>
        <dbReference type="ChEBI" id="CHEBI:62899"/>
    </ligand>
</feature>
<dbReference type="GO" id="GO:0009228">
    <property type="term" value="P:thiamine biosynthetic process"/>
    <property type="evidence" value="ECO:0007669"/>
    <property type="project" value="UniProtKB-KW"/>
</dbReference>
<dbReference type="HAMAP" id="MF_00097">
    <property type="entry name" value="TMP_synthase"/>
    <property type="match status" value="1"/>
</dbReference>
<evidence type="ECO:0000256" key="5">
    <source>
        <dbReference type="ARBA" id="ARBA00022977"/>
    </source>
</evidence>
<evidence type="ECO:0000259" key="12">
    <source>
        <dbReference type="Pfam" id="PF02581"/>
    </source>
</evidence>
<evidence type="ECO:0000256" key="4">
    <source>
        <dbReference type="ARBA" id="ARBA00022842"/>
    </source>
</evidence>
<dbReference type="InterPro" id="IPR034291">
    <property type="entry name" value="TMP_synthase"/>
</dbReference>
<feature type="domain" description="Thiamine phosphate synthase/TenI" evidence="12">
    <location>
        <begin position="10"/>
        <end position="186"/>
    </location>
</feature>
<dbReference type="PANTHER" id="PTHR20857">
    <property type="entry name" value="THIAMINE-PHOSPHATE PYROPHOSPHORYLASE"/>
    <property type="match status" value="1"/>
</dbReference>
<organism evidence="13">
    <name type="scientific">Ignisphaera aggregans</name>
    <dbReference type="NCBI Taxonomy" id="334771"/>
    <lineage>
        <taxon>Archaea</taxon>
        <taxon>Thermoproteota</taxon>
        <taxon>Thermoprotei</taxon>
        <taxon>Desulfurococcales</taxon>
        <taxon>Desulfurococcaceae</taxon>
        <taxon>Ignisphaera</taxon>
    </lineage>
</organism>
<comment type="pathway">
    <text evidence="1 9 11">Cofactor biosynthesis; thiamine diphosphate biosynthesis; thiamine phosphate from 4-amino-2-methyl-5-diphosphomethylpyrimidine and 4-methyl-5-(2-phosphoethyl)-thiazole: step 1/1.</text>
</comment>
<dbReference type="InterPro" id="IPR036206">
    <property type="entry name" value="ThiamineP_synth_sf"/>
</dbReference>
<dbReference type="NCBIfam" id="TIGR00693">
    <property type="entry name" value="thiE"/>
    <property type="match status" value="1"/>
</dbReference>
<evidence type="ECO:0000256" key="2">
    <source>
        <dbReference type="ARBA" id="ARBA00022679"/>
    </source>
</evidence>
<evidence type="ECO:0000256" key="8">
    <source>
        <dbReference type="ARBA" id="ARBA00047883"/>
    </source>
</evidence>
<proteinExistence type="inferred from homology"/>
<keyword evidence="3 9" id="KW-0479">Metal-binding</keyword>
<dbReference type="GO" id="GO:0004789">
    <property type="term" value="F:thiamine-phosphate diphosphorylase activity"/>
    <property type="evidence" value="ECO:0007669"/>
    <property type="project" value="UniProtKB-UniRule"/>
</dbReference>
<keyword evidence="5 9" id="KW-0784">Thiamine biosynthesis</keyword>
<dbReference type="GO" id="GO:0005737">
    <property type="term" value="C:cytoplasm"/>
    <property type="evidence" value="ECO:0007669"/>
    <property type="project" value="TreeGrafter"/>
</dbReference>
<comment type="similarity">
    <text evidence="9 10">Belongs to the thiamine-phosphate synthase family.</text>
</comment>
<feature type="binding site" evidence="9">
    <location>
        <position position="107"/>
    </location>
    <ligand>
        <name>4-amino-2-methyl-5-(diphosphooxymethyl)pyrimidine</name>
        <dbReference type="ChEBI" id="CHEBI:57841"/>
    </ligand>
</feature>
<evidence type="ECO:0000256" key="1">
    <source>
        <dbReference type="ARBA" id="ARBA00005165"/>
    </source>
</evidence>
<evidence type="ECO:0000256" key="9">
    <source>
        <dbReference type="HAMAP-Rule" id="MF_00097"/>
    </source>
</evidence>
<dbReference type="Gene3D" id="3.20.20.70">
    <property type="entry name" value="Aldolase class I"/>
    <property type="match status" value="1"/>
</dbReference>
<comment type="cofactor">
    <cofactor evidence="9">
        <name>Mg(2+)</name>
        <dbReference type="ChEBI" id="CHEBI:18420"/>
    </cofactor>
    <text evidence="9">Binds 1 Mg(2+) ion per subunit.</text>
</comment>
<comment type="catalytic activity">
    <reaction evidence="7 9 10">
        <text>2-(2-carboxy-4-methylthiazol-5-yl)ethyl phosphate + 4-amino-2-methyl-5-(diphosphooxymethyl)pyrimidine + 2 H(+) = thiamine phosphate + CO2 + diphosphate</text>
        <dbReference type="Rhea" id="RHEA:47848"/>
        <dbReference type="ChEBI" id="CHEBI:15378"/>
        <dbReference type="ChEBI" id="CHEBI:16526"/>
        <dbReference type="ChEBI" id="CHEBI:33019"/>
        <dbReference type="ChEBI" id="CHEBI:37575"/>
        <dbReference type="ChEBI" id="CHEBI:57841"/>
        <dbReference type="ChEBI" id="CHEBI:62890"/>
        <dbReference type="EC" id="2.5.1.3"/>
    </reaction>
</comment>
<evidence type="ECO:0000256" key="10">
    <source>
        <dbReference type="RuleBase" id="RU003826"/>
    </source>
</evidence>
<feature type="binding site" evidence="9">
    <location>
        <begin position="183"/>
        <end position="184"/>
    </location>
    <ligand>
        <name>2-[(2R,5Z)-2-carboxy-4-methylthiazol-5(2H)-ylidene]ethyl phosphate</name>
        <dbReference type="ChEBI" id="CHEBI:62899"/>
    </ligand>
</feature>
<comment type="catalytic activity">
    <reaction evidence="8 9 10">
        <text>2-[(2R,5Z)-2-carboxy-4-methylthiazol-5(2H)-ylidene]ethyl phosphate + 4-amino-2-methyl-5-(diphosphooxymethyl)pyrimidine + 2 H(+) = thiamine phosphate + CO2 + diphosphate</text>
        <dbReference type="Rhea" id="RHEA:47844"/>
        <dbReference type="ChEBI" id="CHEBI:15378"/>
        <dbReference type="ChEBI" id="CHEBI:16526"/>
        <dbReference type="ChEBI" id="CHEBI:33019"/>
        <dbReference type="ChEBI" id="CHEBI:37575"/>
        <dbReference type="ChEBI" id="CHEBI:57841"/>
        <dbReference type="ChEBI" id="CHEBI:62899"/>
        <dbReference type="EC" id="2.5.1.3"/>
    </reaction>
</comment>
<accession>A0A7J2U1U1</accession>
<reference evidence="13" key="1">
    <citation type="journal article" date="2020" name="mSystems">
        <title>Genome- and Community-Level Interaction Insights into Carbon Utilization and Element Cycling Functions of Hydrothermarchaeota in Hydrothermal Sediment.</title>
        <authorList>
            <person name="Zhou Z."/>
            <person name="Liu Y."/>
            <person name="Xu W."/>
            <person name="Pan J."/>
            <person name="Luo Z.H."/>
            <person name="Li M."/>
        </authorList>
    </citation>
    <scope>NUCLEOTIDE SEQUENCE [LARGE SCALE GENOMIC DNA]</scope>
    <source>
        <strain evidence="13">SpSt-125</strain>
    </source>
</reference>
<evidence type="ECO:0000256" key="3">
    <source>
        <dbReference type="ARBA" id="ARBA00022723"/>
    </source>
</evidence>